<reference evidence="2" key="1">
    <citation type="submission" date="2016-03" db="EMBL/GenBank/DDBJ databases">
        <title>Flavobacterium columnare strain B185, complete genome.</title>
        <authorList>
            <person name="Sundberg L.-R."/>
            <person name="Papponen P."/>
            <person name="Laanto E."/>
        </authorList>
    </citation>
    <scope>NUCLEOTIDE SEQUENCE [LARGE SCALE GENOMIC DNA]</scope>
    <source>
        <strain evidence="2">B185</strain>
    </source>
</reference>
<name>A0AAI8GBJ7_9FLAO</name>
<gene>
    <name evidence="1" type="ORF">UN65_10440</name>
</gene>
<evidence type="ECO:0000313" key="2">
    <source>
        <dbReference type="Proteomes" id="UP000304840"/>
    </source>
</evidence>
<sequence length="89" mass="10503">MNQKYKCSLEYKYHNLLITVLVPQRFVITSKNKDIEIPYGTLERVFVIKNDSLYYPFTLNGGMTGMGEPRSNYIKIDTVMFRVKKMLKE</sequence>
<protein>
    <submittedName>
        <fullName evidence="1">Uncharacterized protein</fullName>
    </submittedName>
</protein>
<accession>A0AAI8GBJ7</accession>
<dbReference type="EMBL" id="CP010992">
    <property type="protein sequence ID" value="AMO20697.1"/>
    <property type="molecule type" value="Genomic_DNA"/>
</dbReference>
<evidence type="ECO:0000313" key="1">
    <source>
        <dbReference type="EMBL" id="AMO20697.1"/>
    </source>
</evidence>
<dbReference type="AlphaFoldDB" id="A0AAI8GBJ7"/>
<dbReference type="RefSeq" id="WP_138425514.1">
    <property type="nucleotide sequence ID" value="NZ_CP010992.1"/>
</dbReference>
<reference evidence="1 2" key="2">
    <citation type="submission" date="2019-05" db="EMBL/GenBank/DDBJ databases">
        <authorList>
            <person name="Ravantti J.J."/>
        </authorList>
    </citation>
    <scope>NUCLEOTIDE SEQUENCE [LARGE SCALE GENOMIC DNA]</scope>
    <source>
        <strain evidence="1 2">B185</strain>
    </source>
</reference>
<proteinExistence type="predicted"/>
<organism evidence="1 2">
    <name type="scientific">Flavobacterium columnare</name>
    <dbReference type="NCBI Taxonomy" id="996"/>
    <lineage>
        <taxon>Bacteria</taxon>
        <taxon>Pseudomonadati</taxon>
        <taxon>Bacteroidota</taxon>
        <taxon>Flavobacteriia</taxon>
        <taxon>Flavobacteriales</taxon>
        <taxon>Flavobacteriaceae</taxon>
        <taxon>Flavobacterium</taxon>
    </lineage>
</organism>
<dbReference type="Proteomes" id="UP000304840">
    <property type="component" value="Chromosome"/>
</dbReference>